<gene>
    <name evidence="2" type="ORF">E1269_30700</name>
</gene>
<dbReference type="InParanoid" id="A0A4V2YZ86"/>
<keyword evidence="1" id="KW-1133">Transmembrane helix</keyword>
<dbReference type="Proteomes" id="UP000294739">
    <property type="component" value="Unassembled WGS sequence"/>
</dbReference>
<keyword evidence="3" id="KW-1185">Reference proteome</keyword>
<protein>
    <submittedName>
        <fullName evidence="2">Uncharacterized protein</fullName>
    </submittedName>
</protein>
<evidence type="ECO:0000256" key="1">
    <source>
        <dbReference type="SAM" id="Phobius"/>
    </source>
</evidence>
<sequence>MTLLVRALRSTGGRTIVVLVVLWMLWQAYLAVTAGGKIAPAVDDAVDTGRPVSISVTLGFPPERFHTLELQEFGRVAAVHDNTVDLRNVAPGAVDDIARIYWVESIDALALPEL</sequence>
<dbReference type="OrthoDB" id="8236609at2"/>
<dbReference type="AlphaFoldDB" id="A0A4V2YZ86"/>
<accession>A0A4V2YZ86</accession>
<comment type="caution">
    <text evidence="2">The sequence shown here is derived from an EMBL/GenBank/DDBJ whole genome shotgun (WGS) entry which is preliminary data.</text>
</comment>
<evidence type="ECO:0000313" key="2">
    <source>
        <dbReference type="EMBL" id="TDD96117.1"/>
    </source>
</evidence>
<organism evidence="2 3">
    <name type="scientific">Jiangella asiatica</name>
    <dbReference type="NCBI Taxonomy" id="2530372"/>
    <lineage>
        <taxon>Bacteria</taxon>
        <taxon>Bacillati</taxon>
        <taxon>Actinomycetota</taxon>
        <taxon>Actinomycetes</taxon>
        <taxon>Jiangellales</taxon>
        <taxon>Jiangellaceae</taxon>
        <taxon>Jiangella</taxon>
    </lineage>
</organism>
<dbReference type="EMBL" id="SMKZ01000085">
    <property type="protein sequence ID" value="TDD96117.1"/>
    <property type="molecule type" value="Genomic_DNA"/>
</dbReference>
<keyword evidence="1" id="KW-0812">Transmembrane</keyword>
<keyword evidence="1" id="KW-0472">Membrane</keyword>
<feature type="transmembrane region" description="Helical" evidence="1">
    <location>
        <begin position="12"/>
        <end position="32"/>
    </location>
</feature>
<name>A0A4V2YZ86_9ACTN</name>
<reference evidence="2 3" key="1">
    <citation type="submission" date="2019-03" db="EMBL/GenBank/DDBJ databases">
        <title>Draft genome sequences of novel Actinobacteria.</title>
        <authorList>
            <person name="Sahin N."/>
            <person name="Ay H."/>
            <person name="Saygin H."/>
        </authorList>
    </citation>
    <scope>NUCLEOTIDE SEQUENCE [LARGE SCALE GENOMIC DNA]</scope>
    <source>
        <strain evidence="2 3">5K138</strain>
    </source>
</reference>
<proteinExistence type="predicted"/>
<dbReference type="RefSeq" id="WP_131901845.1">
    <property type="nucleotide sequence ID" value="NZ_SMKZ01000085.1"/>
</dbReference>
<evidence type="ECO:0000313" key="3">
    <source>
        <dbReference type="Proteomes" id="UP000294739"/>
    </source>
</evidence>